<keyword evidence="6" id="KW-1185">Reference proteome</keyword>
<gene>
    <name evidence="3" type="primary">pilN</name>
    <name evidence="4" type="ORF">PCAR9_A20070</name>
    <name evidence="3" type="ORF">PCARR_a0074</name>
</gene>
<evidence type="ECO:0000313" key="3">
    <source>
        <dbReference type="EMBL" id="MBE0381840.1"/>
    </source>
</evidence>
<dbReference type="InterPro" id="IPR052534">
    <property type="entry name" value="Extracell_DNA_Util/SecSys_Comp"/>
</dbReference>
<dbReference type="AlphaFoldDB" id="A0A2K4X5P9"/>
<dbReference type="Pfam" id="PF05137">
    <property type="entry name" value="PilN"/>
    <property type="match status" value="1"/>
</dbReference>
<name>A0A2K4X5P9_PSEVC</name>
<dbReference type="GO" id="GO:0043683">
    <property type="term" value="P:type IV pilus assembly"/>
    <property type="evidence" value="ECO:0007669"/>
    <property type="project" value="TreeGrafter"/>
</dbReference>
<dbReference type="EMBL" id="LT965928">
    <property type="protein sequence ID" value="SOU39650.1"/>
    <property type="molecule type" value="Genomic_DNA"/>
</dbReference>
<dbReference type="GeneID" id="93662294"/>
<keyword evidence="2" id="KW-0812">Transmembrane</keyword>
<dbReference type="PANTHER" id="PTHR40278">
    <property type="entry name" value="DNA UTILIZATION PROTEIN HOFN"/>
    <property type="match status" value="1"/>
</dbReference>
<reference evidence="4 5" key="2">
    <citation type="submission" date="2017-11" db="EMBL/GenBank/DDBJ databases">
        <authorList>
            <person name="Han C.G."/>
        </authorList>
    </citation>
    <scope>NUCLEOTIDE SEQUENCE [LARGE SCALE GENOMIC DNA]</scope>
    <source>
        <strain evidence="5">ATCC 43555</strain>
        <strain evidence="4">ATCC43555</strain>
    </source>
</reference>
<dbReference type="InterPro" id="IPR007813">
    <property type="entry name" value="PilN"/>
</dbReference>
<evidence type="ECO:0000256" key="1">
    <source>
        <dbReference type="SAM" id="Coils"/>
    </source>
</evidence>
<feature type="coiled-coil region" evidence="1">
    <location>
        <begin position="64"/>
        <end position="91"/>
    </location>
</feature>
<accession>A0A2K4X5P9</accession>
<sequence>MPHINLLPWRELQREESKKKFVTILIGVVIICFASMYLLSSFYSGLKDGQNLKNNYLSSEISMLDKKISEIRNLDKRKENLQQRMRLIEELQSSRNLGTQIMDEVAKIVPAGVYLTKLERRGSQIHVLGRSESNNRLSTMLRQVQSSYLLERPSMQGIVAGDQSSRLLSDFNMEFYVKPFDQIGEVSDEP</sequence>
<organism evidence="4 5">
    <name type="scientific">Pseudoalteromonas carrageenovora IAM 12662</name>
    <dbReference type="NCBI Taxonomy" id="1314868"/>
    <lineage>
        <taxon>Bacteria</taxon>
        <taxon>Pseudomonadati</taxon>
        <taxon>Pseudomonadota</taxon>
        <taxon>Gammaproteobacteria</taxon>
        <taxon>Alteromonadales</taxon>
        <taxon>Pseudoalteromonadaceae</taxon>
        <taxon>Pseudoalteromonas</taxon>
    </lineage>
</organism>
<protein>
    <submittedName>
        <fullName evidence="3 4">Pilus assembly protein PilN</fullName>
    </submittedName>
</protein>
<dbReference type="EMBL" id="AQGW01000018">
    <property type="protein sequence ID" value="MBE0381840.1"/>
    <property type="molecule type" value="Genomic_DNA"/>
</dbReference>
<evidence type="ECO:0000256" key="2">
    <source>
        <dbReference type="SAM" id="Phobius"/>
    </source>
</evidence>
<proteinExistence type="predicted"/>
<dbReference type="GO" id="GO:0043107">
    <property type="term" value="P:type IV pilus-dependent motility"/>
    <property type="evidence" value="ECO:0007669"/>
    <property type="project" value="TreeGrafter"/>
</dbReference>
<reference evidence="3 6" key="1">
    <citation type="submission" date="2015-06" db="EMBL/GenBank/DDBJ databases">
        <title>Genome sequence of Pseudoalteromonas carrageenovora.</title>
        <authorList>
            <person name="Xie B.-B."/>
            <person name="Rong J.-C."/>
            <person name="Qin Q.-L."/>
            <person name="Zhang Y.-Z."/>
        </authorList>
    </citation>
    <scope>NUCLEOTIDE SEQUENCE [LARGE SCALE GENOMIC DNA]</scope>
    <source>
        <strain evidence="3 6">IAM 12662</strain>
    </source>
</reference>
<evidence type="ECO:0000313" key="5">
    <source>
        <dbReference type="Proteomes" id="UP000238288"/>
    </source>
</evidence>
<dbReference type="OrthoDB" id="5296173at2"/>
<dbReference type="Proteomes" id="UP000238288">
    <property type="component" value="Chromosome PCAR9a"/>
</dbReference>
<dbReference type="RefSeq" id="WP_058547611.1">
    <property type="nucleotide sequence ID" value="NZ_AQGW01000018.1"/>
</dbReference>
<evidence type="ECO:0000313" key="6">
    <source>
        <dbReference type="Proteomes" id="UP000615003"/>
    </source>
</evidence>
<evidence type="ECO:0000313" key="4">
    <source>
        <dbReference type="EMBL" id="SOU39650.1"/>
    </source>
</evidence>
<keyword evidence="1" id="KW-0175">Coiled coil</keyword>
<keyword evidence="2" id="KW-0472">Membrane</keyword>
<dbReference type="Proteomes" id="UP000615003">
    <property type="component" value="Unassembled WGS sequence"/>
</dbReference>
<feature type="transmembrane region" description="Helical" evidence="2">
    <location>
        <begin position="21"/>
        <end position="43"/>
    </location>
</feature>
<keyword evidence="2" id="KW-1133">Transmembrane helix</keyword>
<dbReference type="PANTHER" id="PTHR40278:SF2">
    <property type="entry name" value="TYPE IV PILUS INNER MEMBRANE COMPONENT PILN"/>
    <property type="match status" value="1"/>
</dbReference>